<dbReference type="Proteomes" id="UP001307889">
    <property type="component" value="Chromosome 3"/>
</dbReference>
<organism evidence="1 2">
    <name type="scientific">Nesidiocoris tenuis</name>
    <dbReference type="NCBI Taxonomy" id="355587"/>
    <lineage>
        <taxon>Eukaryota</taxon>
        <taxon>Metazoa</taxon>
        <taxon>Ecdysozoa</taxon>
        <taxon>Arthropoda</taxon>
        <taxon>Hexapoda</taxon>
        <taxon>Insecta</taxon>
        <taxon>Pterygota</taxon>
        <taxon>Neoptera</taxon>
        <taxon>Paraneoptera</taxon>
        <taxon>Hemiptera</taxon>
        <taxon>Heteroptera</taxon>
        <taxon>Panheteroptera</taxon>
        <taxon>Cimicomorpha</taxon>
        <taxon>Miridae</taxon>
        <taxon>Dicyphina</taxon>
        <taxon>Nesidiocoris</taxon>
    </lineage>
</organism>
<sequence>MTSEDAQEKGESASEYRTMNKQDVIVRSCSWESDRDEDGPCSQFALPPNTMVHYCVTCDTDECNSAVSHQILSTLIFLPVALLAPRYLHL</sequence>
<protein>
    <recommendedName>
        <fullName evidence="3">Protein sleepless</fullName>
    </recommendedName>
</protein>
<evidence type="ECO:0000313" key="2">
    <source>
        <dbReference type="Proteomes" id="UP001307889"/>
    </source>
</evidence>
<evidence type="ECO:0008006" key="3">
    <source>
        <dbReference type="Google" id="ProtNLM"/>
    </source>
</evidence>
<keyword evidence="2" id="KW-1185">Reference proteome</keyword>
<reference evidence="1 2" key="1">
    <citation type="submission" date="2023-09" db="EMBL/GenBank/DDBJ databases">
        <title>Nesidiocoris tenuis whole genome shotgun sequence.</title>
        <authorList>
            <person name="Shibata T."/>
            <person name="Shimoda M."/>
            <person name="Kobayashi T."/>
            <person name="Uehara T."/>
        </authorList>
    </citation>
    <scope>NUCLEOTIDE SEQUENCE [LARGE SCALE GENOMIC DNA]</scope>
    <source>
        <strain evidence="1 2">Japan</strain>
    </source>
</reference>
<dbReference type="EMBL" id="AP028911">
    <property type="protein sequence ID" value="BES91734.1"/>
    <property type="molecule type" value="Genomic_DNA"/>
</dbReference>
<accession>A0ABN7AHM0</accession>
<gene>
    <name evidence="1" type="ORF">NTJ_04542</name>
</gene>
<name>A0ABN7AHM0_9HEMI</name>
<proteinExistence type="predicted"/>
<evidence type="ECO:0000313" key="1">
    <source>
        <dbReference type="EMBL" id="BES91734.1"/>
    </source>
</evidence>